<evidence type="ECO:0000256" key="2">
    <source>
        <dbReference type="ARBA" id="ARBA00022729"/>
    </source>
</evidence>
<dbReference type="PANTHER" id="PTHR11005">
    <property type="entry name" value="LYSOSOMAL ACID LIPASE-RELATED"/>
    <property type="match status" value="1"/>
</dbReference>
<keyword evidence="7" id="KW-0812">Transmembrane</keyword>
<keyword evidence="5" id="KW-0443">Lipid metabolism</keyword>
<dbReference type="Gene3D" id="3.40.50.1820">
    <property type="entry name" value="alpha/beta hydrolase"/>
    <property type="match status" value="1"/>
</dbReference>
<feature type="domain" description="Partial AB-hydrolase lipase" evidence="9">
    <location>
        <begin position="58"/>
        <end position="117"/>
    </location>
</feature>
<dbReference type="InterPro" id="IPR029058">
    <property type="entry name" value="AB_hydrolase_fold"/>
</dbReference>
<dbReference type="Gramene" id="AET7Gv20950100.6">
    <property type="protein sequence ID" value="AET7Gv20950100.6"/>
    <property type="gene ID" value="AET7Gv20950100"/>
</dbReference>
<feature type="transmembrane region" description="Helical" evidence="7">
    <location>
        <begin position="248"/>
        <end position="273"/>
    </location>
</feature>
<evidence type="ECO:0000259" key="9">
    <source>
        <dbReference type="Pfam" id="PF04083"/>
    </source>
</evidence>
<evidence type="ECO:0000256" key="5">
    <source>
        <dbReference type="ARBA" id="ARBA00023098"/>
    </source>
</evidence>
<protein>
    <recommendedName>
        <fullName evidence="9">Partial AB-hydrolase lipase domain-containing protein</fullName>
    </recommendedName>
</protein>
<dbReference type="Pfam" id="PF04083">
    <property type="entry name" value="Abhydro_lipase"/>
    <property type="match status" value="1"/>
</dbReference>
<reference evidence="11" key="2">
    <citation type="journal article" date="2017" name="Nat. Plants">
        <title>The Aegilops tauschii genome reveals multiple impacts of transposons.</title>
        <authorList>
            <person name="Zhao G."/>
            <person name="Zou C."/>
            <person name="Li K."/>
            <person name="Wang K."/>
            <person name="Li T."/>
            <person name="Gao L."/>
            <person name="Zhang X."/>
            <person name="Wang H."/>
            <person name="Yang Z."/>
            <person name="Liu X."/>
            <person name="Jiang W."/>
            <person name="Mao L."/>
            <person name="Kong X."/>
            <person name="Jiao Y."/>
            <person name="Jia J."/>
        </authorList>
    </citation>
    <scope>NUCLEOTIDE SEQUENCE [LARGE SCALE GENOMIC DNA]</scope>
    <source>
        <strain evidence="11">cv. AL8/78</strain>
    </source>
</reference>
<reference evidence="10" key="4">
    <citation type="submission" date="2019-03" db="UniProtKB">
        <authorList>
            <consortium name="EnsemblPlants"/>
        </authorList>
    </citation>
    <scope>IDENTIFICATION</scope>
</reference>
<feature type="chain" id="PRO_5042372870" description="Partial AB-hydrolase lipase domain-containing protein" evidence="8">
    <location>
        <begin position="29"/>
        <end position="279"/>
    </location>
</feature>
<comment type="similarity">
    <text evidence="1">Belongs to the AB hydrolase superfamily. Lipase family.</text>
</comment>
<keyword evidence="7" id="KW-0472">Membrane</keyword>
<reference evidence="10" key="3">
    <citation type="journal article" date="2017" name="Nature">
        <title>Genome sequence of the progenitor of the wheat D genome Aegilops tauschii.</title>
        <authorList>
            <person name="Luo M.C."/>
            <person name="Gu Y.Q."/>
            <person name="Puiu D."/>
            <person name="Wang H."/>
            <person name="Twardziok S.O."/>
            <person name="Deal K.R."/>
            <person name="Huo N."/>
            <person name="Zhu T."/>
            <person name="Wang L."/>
            <person name="Wang Y."/>
            <person name="McGuire P.E."/>
            <person name="Liu S."/>
            <person name="Long H."/>
            <person name="Ramasamy R.K."/>
            <person name="Rodriguez J.C."/>
            <person name="Van S.L."/>
            <person name="Yuan L."/>
            <person name="Wang Z."/>
            <person name="Xia Z."/>
            <person name="Xiao L."/>
            <person name="Anderson O.D."/>
            <person name="Ouyang S."/>
            <person name="Liang Y."/>
            <person name="Zimin A.V."/>
            <person name="Pertea G."/>
            <person name="Qi P."/>
            <person name="Bennetzen J.L."/>
            <person name="Dai X."/>
            <person name="Dawson M.W."/>
            <person name="Muller H.G."/>
            <person name="Kugler K."/>
            <person name="Rivarola-Duarte L."/>
            <person name="Spannagl M."/>
            <person name="Mayer K.F.X."/>
            <person name="Lu F.H."/>
            <person name="Bevan M.W."/>
            <person name="Leroy P."/>
            <person name="Li P."/>
            <person name="You F.M."/>
            <person name="Sun Q."/>
            <person name="Liu Z."/>
            <person name="Lyons E."/>
            <person name="Wicker T."/>
            <person name="Salzberg S.L."/>
            <person name="Devos K.M."/>
            <person name="Dvorak J."/>
        </authorList>
    </citation>
    <scope>NUCLEOTIDE SEQUENCE [LARGE SCALE GENOMIC DNA]</scope>
    <source>
        <strain evidence="10">cv. AL8/78</strain>
    </source>
</reference>
<dbReference type="InterPro" id="IPR006693">
    <property type="entry name" value="AB_hydrolase_lipase"/>
</dbReference>
<keyword evidence="11" id="KW-1185">Reference proteome</keyword>
<organism evidence="10 11">
    <name type="scientific">Aegilops tauschii subsp. strangulata</name>
    <name type="common">Goatgrass</name>
    <dbReference type="NCBI Taxonomy" id="200361"/>
    <lineage>
        <taxon>Eukaryota</taxon>
        <taxon>Viridiplantae</taxon>
        <taxon>Streptophyta</taxon>
        <taxon>Embryophyta</taxon>
        <taxon>Tracheophyta</taxon>
        <taxon>Spermatophyta</taxon>
        <taxon>Magnoliopsida</taxon>
        <taxon>Liliopsida</taxon>
        <taxon>Poales</taxon>
        <taxon>Poaceae</taxon>
        <taxon>BOP clade</taxon>
        <taxon>Pooideae</taxon>
        <taxon>Triticodae</taxon>
        <taxon>Triticeae</taxon>
        <taxon>Triticinae</taxon>
        <taxon>Aegilops</taxon>
    </lineage>
</organism>
<evidence type="ECO:0000256" key="7">
    <source>
        <dbReference type="SAM" id="Phobius"/>
    </source>
</evidence>
<evidence type="ECO:0000313" key="10">
    <source>
        <dbReference type="EnsemblPlants" id="AET7Gv20950100.6"/>
    </source>
</evidence>
<dbReference type="EnsemblPlants" id="AET7Gv20950100.10">
    <property type="protein sequence ID" value="AET7Gv20950100.10"/>
    <property type="gene ID" value="AET7Gv20950100"/>
</dbReference>
<dbReference type="GO" id="GO:0016787">
    <property type="term" value="F:hydrolase activity"/>
    <property type="evidence" value="ECO:0007669"/>
    <property type="project" value="UniProtKB-KW"/>
</dbReference>
<dbReference type="GO" id="GO:0016042">
    <property type="term" value="P:lipid catabolic process"/>
    <property type="evidence" value="ECO:0007669"/>
    <property type="project" value="UniProtKB-KW"/>
</dbReference>
<keyword evidence="2 8" id="KW-0732">Signal</keyword>
<reference evidence="10" key="5">
    <citation type="journal article" date="2021" name="G3 (Bethesda)">
        <title>Aegilops tauschii genome assembly Aet v5.0 features greater sequence contiguity and improved annotation.</title>
        <authorList>
            <person name="Wang L."/>
            <person name="Zhu T."/>
            <person name="Rodriguez J.C."/>
            <person name="Deal K.R."/>
            <person name="Dubcovsky J."/>
            <person name="McGuire P.E."/>
            <person name="Lux T."/>
            <person name="Spannagl M."/>
            <person name="Mayer K.F.X."/>
            <person name="Baldrich P."/>
            <person name="Meyers B.C."/>
            <person name="Huo N."/>
            <person name="Gu Y.Q."/>
            <person name="Zhou H."/>
            <person name="Devos K.M."/>
            <person name="Bennetzen J.L."/>
            <person name="Unver T."/>
            <person name="Budak H."/>
            <person name="Gulick P.J."/>
            <person name="Galiba G."/>
            <person name="Kalapos B."/>
            <person name="Nelson D.R."/>
            <person name="Li P."/>
            <person name="You F.M."/>
            <person name="Luo M.C."/>
            <person name="Dvorak J."/>
        </authorList>
    </citation>
    <scope>NUCLEOTIDE SEQUENCE [LARGE SCALE GENOMIC DNA]</scope>
    <source>
        <strain evidence="10">cv. AL8/78</strain>
    </source>
</reference>
<evidence type="ECO:0000256" key="3">
    <source>
        <dbReference type="ARBA" id="ARBA00022801"/>
    </source>
</evidence>
<evidence type="ECO:0000256" key="6">
    <source>
        <dbReference type="ARBA" id="ARBA00023180"/>
    </source>
</evidence>
<keyword evidence="6" id="KW-0325">Glycoprotein</keyword>
<proteinExistence type="inferred from homology"/>
<keyword evidence="3" id="KW-0378">Hydrolase</keyword>
<dbReference type="FunFam" id="3.40.50.1820:FF:000057">
    <property type="entry name" value="Lipase"/>
    <property type="match status" value="1"/>
</dbReference>
<evidence type="ECO:0000256" key="1">
    <source>
        <dbReference type="ARBA" id="ARBA00010701"/>
    </source>
</evidence>
<dbReference type="EnsemblPlants" id="AET7Gv20950100.6">
    <property type="protein sequence ID" value="AET7Gv20950100.6"/>
    <property type="gene ID" value="AET7Gv20950100"/>
</dbReference>
<reference evidence="11" key="1">
    <citation type="journal article" date="2014" name="Science">
        <title>Ancient hybridizations among the ancestral genomes of bread wheat.</title>
        <authorList>
            <consortium name="International Wheat Genome Sequencing Consortium,"/>
            <person name="Marcussen T."/>
            <person name="Sandve S.R."/>
            <person name="Heier L."/>
            <person name="Spannagl M."/>
            <person name="Pfeifer M."/>
            <person name="Jakobsen K.S."/>
            <person name="Wulff B.B."/>
            <person name="Steuernagel B."/>
            <person name="Mayer K.F."/>
            <person name="Olsen O.A."/>
        </authorList>
    </citation>
    <scope>NUCLEOTIDE SEQUENCE [LARGE SCALE GENOMIC DNA]</scope>
    <source>
        <strain evidence="11">cv. AL8/78</strain>
    </source>
</reference>
<dbReference type="SUPFAM" id="SSF53474">
    <property type="entry name" value="alpha/beta-Hydrolases"/>
    <property type="match status" value="1"/>
</dbReference>
<keyword evidence="7" id="KW-1133">Transmembrane helix</keyword>
<feature type="signal peptide" evidence="8">
    <location>
        <begin position="1"/>
        <end position="28"/>
    </location>
</feature>
<evidence type="ECO:0000313" key="11">
    <source>
        <dbReference type="Proteomes" id="UP000015105"/>
    </source>
</evidence>
<sequence>MILHISMAASLFLMSLLMLLLDSNPCTALSWRNNSLVDDIGIPCPVSPHPFTMCKSEAEAYGYPCEDHKVTTEDGYILSLKRIPHGHDTDNSTGDEKTRQPILLFHGLFVDGVSWLLGTPDQSLGFILADGGFDVWLANTRGTNTSRKHTSLSPKNPAFWDWSWDQIAEYDLPAVLEFVYHHTGRQKVHYIGHSLGTLIILAAFSEHKLLHLVRSAVLLCPIAYLSRTRSDLTRLAAKMFMAEVKYCSGYWCLLEIATFVNYMGLIYLFLFIFRRQLTL</sequence>
<evidence type="ECO:0000256" key="8">
    <source>
        <dbReference type="SAM" id="SignalP"/>
    </source>
</evidence>
<accession>A0A453SGF8</accession>
<dbReference type="AlphaFoldDB" id="A0A453SGF8"/>
<dbReference type="Proteomes" id="UP000015105">
    <property type="component" value="Chromosome 7D"/>
</dbReference>
<dbReference type="Gramene" id="AET7Gv20950100.10">
    <property type="protein sequence ID" value="AET7Gv20950100.10"/>
    <property type="gene ID" value="AET7Gv20950100"/>
</dbReference>
<evidence type="ECO:0000256" key="4">
    <source>
        <dbReference type="ARBA" id="ARBA00022963"/>
    </source>
</evidence>
<keyword evidence="4" id="KW-0442">Lipid degradation</keyword>
<name>A0A453SGF8_AEGTS</name>